<keyword evidence="2" id="KW-0808">Transferase</keyword>
<name>A0A2U1M526_ARTAN</name>
<comment type="caution">
    <text evidence="2">The sequence shown here is derived from an EMBL/GenBank/DDBJ whole genome shotgun (WGS) entry which is preliminary data.</text>
</comment>
<sequence>MEVIEAIHGGRGELVFSSHLRNRSQALGRSICTRFLGNVIEFKESKIFHQLIRAVVGMGKRFASGGHWFGSVVLKIDDCAFYIGRKRNAALKISWYRHPATVEELSEMQDLNRLLQSYSVNGSADKWVWDDGNSGAFSVANFKAMLRLGRDQRRDQKMKWESWVPVKVNLVAWRTEFDRLPSRIALARRGVQIVDTSCPLCAVNVEDLNHLFVGCGHAYGVWSFICKWCKIDPFFAYDCEDLLLLYKTFSSLAKTDVHIFHGLHEQPEGTNTCIRR</sequence>
<dbReference type="EMBL" id="PKPP01006478">
    <property type="protein sequence ID" value="PWA56372.1"/>
    <property type="molecule type" value="Genomic_DNA"/>
</dbReference>
<keyword evidence="2" id="KW-0548">Nucleotidyltransferase</keyword>
<evidence type="ECO:0000259" key="1">
    <source>
        <dbReference type="Pfam" id="PF13966"/>
    </source>
</evidence>
<accession>A0A2U1M526</accession>
<gene>
    <name evidence="2" type="ORF">CTI12_AA413970</name>
</gene>
<dbReference type="Proteomes" id="UP000245207">
    <property type="component" value="Unassembled WGS sequence"/>
</dbReference>
<dbReference type="Pfam" id="PF13966">
    <property type="entry name" value="zf-RVT"/>
    <property type="match status" value="1"/>
</dbReference>
<proteinExistence type="predicted"/>
<organism evidence="2 3">
    <name type="scientific">Artemisia annua</name>
    <name type="common">Sweet wormwood</name>
    <dbReference type="NCBI Taxonomy" id="35608"/>
    <lineage>
        <taxon>Eukaryota</taxon>
        <taxon>Viridiplantae</taxon>
        <taxon>Streptophyta</taxon>
        <taxon>Embryophyta</taxon>
        <taxon>Tracheophyta</taxon>
        <taxon>Spermatophyta</taxon>
        <taxon>Magnoliopsida</taxon>
        <taxon>eudicotyledons</taxon>
        <taxon>Gunneridae</taxon>
        <taxon>Pentapetalae</taxon>
        <taxon>asterids</taxon>
        <taxon>campanulids</taxon>
        <taxon>Asterales</taxon>
        <taxon>Asteraceae</taxon>
        <taxon>Asteroideae</taxon>
        <taxon>Anthemideae</taxon>
        <taxon>Artemisiinae</taxon>
        <taxon>Artemisia</taxon>
    </lineage>
</organism>
<evidence type="ECO:0000313" key="2">
    <source>
        <dbReference type="EMBL" id="PWA56372.1"/>
    </source>
</evidence>
<protein>
    <submittedName>
        <fullName evidence="2">RNA-directed DNA polymerase, eukaryota, Reverse transcriptase zinc-binding domain protein</fullName>
    </submittedName>
</protein>
<reference evidence="2 3" key="1">
    <citation type="journal article" date="2018" name="Mol. Plant">
        <title>The genome of Artemisia annua provides insight into the evolution of Asteraceae family and artemisinin biosynthesis.</title>
        <authorList>
            <person name="Shen Q."/>
            <person name="Zhang L."/>
            <person name="Liao Z."/>
            <person name="Wang S."/>
            <person name="Yan T."/>
            <person name="Shi P."/>
            <person name="Liu M."/>
            <person name="Fu X."/>
            <person name="Pan Q."/>
            <person name="Wang Y."/>
            <person name="Lv Z."/>
            <person name="Lu X."/>
            <person name="Zhang F."/>
            <person name="Jiang W."/>
            <person name="Ma Y."/>
            <person name="Chen M."/>
            <person name="Hao X."/>
            <person name="Li L."/>
            <person name="Tang Y."/>
            <person name="Lv G."/>
            <person name="Zhou Y."/>
            <person name="Sun X."/>
            <person name="Brodelius P.E."/>
            <person name="Rose J.K.C."/>
            <person name="Tang K."/>
        </authorList>
    </citation>
    <scope>NUCLEOTIDE SEQUENCE [LARGE SCALE GENOMIC DNA]</scope>
    <source>
        <strain evidence="3">cv. Huhao1</strain>
        <tissue evidence="2">Leaf</tissue>
    </source>
</reference>
<dbReference type="STRING" id="35608.A0A2U1M526"/>
<dbReference type="AlphaFoldDB" id="A0A2U1M526"/>
<dbReference type="InterPro" id="IPR026960">
    <property type="entry name" value="RVT-Znf"/>
</dbReference>
<dbReference type="GO" id="GO:0003964">
    <property type="term" value="F:RNA-directed DNA polymerase activity"/>
    <property type="evidence" value="ECO:0007669"/>
    <property type="project" value="UniProtKB-KW"/>
</dbReference>
<evidence type="ECO:0000313" key="3">
    <source>
        <dbReference type="Proteomes" id="UP000245207"/>
    </source>
</evidence>
<keyword evidence="3" id="KW-1185">Reference proteome</keyword>
<feature type="domain" description="Reverse transcriptase zinc-binding" evidence="1">
    <location>
        <begin position="137"/>
        <end position="222"/>
    </location>
</feature>
<dbReference type="OrthoDB" id="696485at2759"/>
<keyword evidence="2" id="KW-0695">RNA-directed DNA polymerase</keyword>